<name>A0A7W4V289_9MICO</name>
<keyword evidence="2" id="KW-1185">Reference proteome</keyword>
<dbReference type="RefSeq" id="WP_260149075.1">
    <property type="nucleotide sequence ID" value="NZ_CP049255.1"/>
</dbReference>
<gene>
    <name evidence="1" type="ORF">FHX49_001107</name>
</gene>
<dbReference type="AlphaFoldDB" id="A0A7W4V289"/>
<comment type="caution">
    <text evidence="1">The sequence shown here is derived from an EMBL/GenBank/DDBJ whole genome shotgun (WGS) entry which is preliminary data.</text>
</comment>
<evidence type="ECO:0000313" key="1">
    <source>
        <dbReference type="EMBL" id="MBB2975541.1"/>
    </source>
</evidence>
<dbReference type="EMBL" id="JACHWQ010000002">
    <property type="protein sequence ID" value="MBB2975541.1"/>
    <property type="molecule type" value="Genomic_DNA"/>
</dbReference>
<evidence type="ECO:0000313" key="2">
    <source>
        <dbReference type="Proteomes" id="UP000529310"/>
    </source>
</evidence>
<organism evidence="1 2">
    <name type="scientific">Microbacterium endophyticum</name>
    <dbReference type="NCBI Taxonomy" id="1526412"/>
    <lineage>
        <taxon>Bacteria</taxon>
        <taxon>Bacillati</taxon>
        <taxon>Actinomycetota</taxon>
        <taxon>Actinomycetes</taxon>
        <taxon>Micrococcales</taxon>
        <taxon>Microbacteriaceae</taxon>
        <taxon>Microbacterium</taxon>
    </lineage>
</organism>
<reference evidence="1 2" key="1">
    <citation type="submission" date="2020-08" db="EMBL/GenBank/DDBJ databases">
        <title>Sequencing the genomes of 1000 actinobacteria strains.</title>
        <authorList>
            <person name="Klenk H.-P."/>
        </authorList>
    </citation>
    <scope>NUCLEOTIDE SEQUENCE [LARGE SCALE GENOMIC DNA]</scope>
    <source>
        <strain evidence="1 2">DSM 27099</strain>
    </source>
</reference>
<accession>A0A7W4V289</accession>
<dbReference type="Proteomes" id="UP000529310">
    <property type="component" value="Unassembled WGS sequence"/>
</dbReference>
<proteinExistence type="predicted"/>
<sequence>MQVIIEQYLIRVDFRPLGAMLFGWSRTGLSGDTRALVARLF</sequence>
<protein>
    <submittedName>
        <fullName evidence="1">Uncharacterized protein</fullName>
    </submittedName>
</protein>